<protein>
    <recommendedName>
        <fullName evidence="7">Sec-independent protein translocase protein TatC</fullName>
    </recommendedName>
</protein>
<dbReference type="AlphaFoldDB" id="A0A839QN95"/>
<dbReference type="Proteomes" id="UP000523000">
    <property type="component" value="Unassembled WGS sequence"/>
</dbReference>
<dbReference type="Pfam" id="PF00902">
    <property type="entry name" value="TatC"/>
    <property type="match status" value="1"/>
</dbReference>
<dbReference type="InterPro" id="IPR002033">
    <property type="entry name" value="TatC"/>
</dbReference>
<dbReference type="PANTHER" id="PTHR30371">
    <property type="entry name" value="SEC-INDEPENDENT PROTEIN TRANSLOCASE PROTEIN TATC"/>
    <property type="match status" value="1"/>
</dbReference>
<feature type="transmembrane region" description="Helical" evidence="7">
    <location>
        <begin position="83"/>
        <end position="104"/>
    </location>
</feature>
<dbReference type="RefSeq" id="WP_246380834.1">
    <property type="nucleotide sequence ID" value="NZ_BAABGK010000104.1"/>
</dbReference>
<evidence type="ECO:0000256" key="3">
    <source>
        <dbReference type="ARBA" id="ARBA00022927"/>
    </source>
</evidence>
<evidence type="ECO:0000256" key="7">
    <source>
        <dbReference type="HAMAP-Rule" id="MF_00902"/>
    </source>
</evidence>
<dbReference type="HAMAP" id="MF_00902">
    <property type="entry name" value="TatC"/>
    <property type="match status" value="1"/>
</dbReference>
<evidence type="ECO:0000256" key="2">
    <source>
        <dbReference type="ARBA" id="ARBA00022692"/>
    </source>
</evidence>
<keyword evidence="9" id="KW-1185">Reference proteome</keyword>
<keyword evidence="4 7" id="KW-1133">Transmembrane helix</keyword>
<dbReference type="PRINTS" id="PR01840">
    <property type="entry name" value="TATCFAMILY"/>
</dbReference>
<feature type="transmembrane region" description="Helical" evidence="7">
    <location>
        <begin position="32"/>
        <end position="50"/>
    </location>
</feature>
<keyword evidence="7" id="KW-1003">Cell membrane</keyword>
<reference evidence="8 9" key="1">
    <citation type="submission" date="2020-08" db="EMBL/GenBank/DDBJ databases">
        <title>Sequencing the genomes of 1000 actinobacteria strains.</title>
        <authorList>
            <person name="Klenk H.-P."/>
        </authorList>
    </citation>
    <scope>NUCLEOTIDE SEQUENCE [LARGE SCALE GENOMIC DNA]</scope>
    <source>
        <strain evidence="8 9">DSM 22826</strain>
    </source>
</reference>
<evidence type="ECO:0000256" key="5">
    <source>
        <dbReference type="ARBA" id="ARBA00023010"/>
    </source>
</evidence>
<accession>A0A839QN95</accession>
<sequence>MTEKSVPSKGRKSNPEGRMALKAHLIEARNRLFISLGALLVATIGGFFLYQPLMDLLIEPVKQYSGEVNYTAVMTSFDMMIKISLFLGLAMSSPVWIYQLWAFIVPGLKKKERAAALGFAAAAVPLFLMGLAMAVWVIPHALKFFFMLTPQNAVNIISVEVYIPFVLRLMLAFGLAMLVPVLMVGLNMIGILPARLILKNWRLTVFLIALVSAMAAPGGDAITMFALAGPLFITFGGATLICFFNDRKRAKNKKITEAETEANADIASDLGDL</sequence>
<evidence type="ECO:0000256" key="6">
    <source>
        <dbReference type="ARBA" id="ARBA00023136"/>
    </source>
</evidence>
<keyword evidence="2 7" id="KW-0812">Transmembrane</keyword>
<comment type="subcellular location">
    <subcellularLocation>
        <location evidence="7">Cell membrane</location>
        <topology evidence="7">Multi-pass membrane protein</topology>
    </subcellularLocation>
    <subcellularLocation>
        <location evidence="1">Membrane</location>
        <topology evidence="1">Multi-pass membrane protein</topology>
    </subcellularLocation>
</comment>
<proteinExistence type="inferred from homology"/>
<dbReference type="PANTHER" id="PTHR30371:SF0">
    <property type="entry name" value="SEC-INDEPENDENT PROTEIN TRANSLOCASE PROTEIN TATC, CHLOROPLASTIC-RELATED"/>
    <property type="match status" value="1"/>
</dbReference>
<keyword evidence="6 7" id="KW-0472">Membrane</keyword>
<dbReference type="EMBL" id="JACHVS010000002">
    <property type="protein sequence ID" value="MBB2997240.1"/>
    <property type="molecule type" value="Genomic_DNA"/>
</dbReference>
<comment type="function">
    <text evidence="7">Part of the twin-arginine translocation (Tat) system that transports large folded proteins containing a characteristic twin-arginine motif in their signal peptide across membranes. Together with TatB, TatC is part of a receptor directly interacting with Tat signal peptides.</text>
</comment>
<dbReference type="GO" id="GO:0065002">
    <property type="term" value="P:intracellular protein transmembrane transport"/>
    <property type="evidence" value="ECO:0007669"/>
    <property type="project" value="TreeGrafter"/>
</dbReference>
<keyword evidence="5 7" id="KW-0811">Translocation</keyword>
<name>A0A839QN95_9MICC</name>
<evidence type="ECO:0000313" key="8">
    <source>
        <dbReference type="EMBL" id="MBB2997240.1"/>
    </source>
</evidence>
<feature type="transmembrane region" description="Helical" evidence="7">
    <location>
        <begin position="116"/>
        <end position="142"/>
    </location>
</feature>
<evidence type="ECO:0000256" key="1">
    <source>
        <dbReference type="ARBA" id="ARBA00004141"/>
    </source>
</evidence>
<comment type="caution">
    <text evidence="8">The sequence shown here is derived from an EMBL/GenBank/DDBJ whole genome shotgun (WGS) entry which is preliminary data.</text>
</comment>
<dbReference type="GO" id="GO:0043953">
    <property type="term" value="P:protein transport by the Tat complex"/>
    <property type="evidence" value="ECO:0007669"/>
    <property type="project" value="UniProtKB-UniRule"/>
</dbReference>
<dbReference type="NCBIfam" id="TIGR00945">
    <property type="entry name" value="tatC"/>
    <property type="match status" value="1"/>
</dbReference>
<feature type="transmembrane region" description="Helical" evidence="7">
    <location>
        <begin position="201"/>
        <end position="218"/>
    </location>
</feature>
<dbReference type="GO" id="GO:0033281">
    <property type="term" value="C:TAT protein transport complex"/>
    <property type="evidence" value="ECO:0007669"/>
    <property type="project" value="UniProtKB-UniRule"/>
</dbReference>
<comment type="subunit">
    <text evidence="7">The Tat system comprises two distinct complexes: a TatABC complex, containing multiple copies of TatA, TatB and TatC subunits, and a separate TatA complex, containing only TatA subunits. Substrates initially bind to the TatABC complex, which probably triggers association of the separate TatA complex to form the active translocon.</text>
</comment>
<feature type="transmembrane region" description="Helical" evidence="7">
    <location>
        <begin position="162"/>
        <end position="189"/>
    </location>
</feature>
<keyword evidence="7" id="KW-0813">Transport</keyword>
<gene>
    <name evidence="7" type="primary">tatC</name>
    <name evidence="8" type="ORF">E9229_003487</name>
</gene>
<evidence type="ECO:0000313" key="9">
    <source>
        <dbReference type="Proteomes" id="UP000523000"/>
    </source>
</evidence>
<dbReference type="GO" id="GO:0009977">
    <property type="term" value="F:proton motive force dependent protein transmembrane transporter activity"/>
    <property type="evidence" value="ECO:0007669"/>
    <property type="project" value="TreeGrafter"/>
</dbReference>
<organism evidence="8 9">
    <name type="scientific">Paeniglutamicibacter cryotolerans</name>
    <dbReference type="NCBI Taxonomy" id="670079"/>
    <lineage>
        <taxon>Bacteria</taxon>
        <taxon>Bacillati</taxon>
        <taxon>Actinomycetota</taxon>
        <taxon>Actinomycetes</taxon>
        <taxon>Micrococcales</taxon>
        <taxon>Micrococcaceae</taxon>
        <taxon>Paeniglutamicibacter</taxon>
    </lineage>
</organism>
<feature type="transmembrane region" description="Helical" evidence="7">
    <location>
        <begin position="224"/>
        <end position="244"/>
    </location>
</feature>
<keyword evidence="3 7" id="KW-0653">Protein transport</keyword>
<evidence type="ECO:0000256" key="4">
    <source>
        <dbReference type="ARBA" id="ARBA00022989"/>
    </source>
</evidence>
<comment type="similarity">
    <text evidence="7">Belongs to the TatC family.</text>
</comment>